<dbReference type="Gene3D" id="2.130.10.10">
    <property type="entry name" value="YVTN repeat-like/Quinoprotein amine dehydrogenase"/>
    <property type="match status" value="1"/>
</dbReference>
<proteinExistence type="inferred from homology"/>
<keyword evidence="3" id="KW-0677">Repeat</keyword>
<comment type="similarity">
    <text evidence="1">Belongs to the WD repeat WDR55 family.</text>
</comment>
<dbReference type="InterPro" id="IPR050505">
    <property type="entry name" value="WDR55/POC1"/>
</dbReference>
<dbReference type="InterPro" id="IPR036322">
    <property type="entry name" value="WD40_repeat_dom_sf"/>
</dbReference>
<evidence type="ECO:0000256" key="1">
    <source>
        <dbReference type="ARBA" id="ARBA00007625"/>
    </source>
</evidence>
<evidence type="ECO:0000256" key="3">
    <source>
        <dbReference type="ARBA" id="ARBA00022737"/>
    </source>
</evidence>
<name>A0A7N2M233_QUELO</name>
<dbReference type="SUPFAM" id="SSF50978">
    <property type="entry name" value="WD40 repeat-like"/>
    <property type="match status" value="1"/>
</dbReference>
<dbReference type="EMBL" id="LRBV02000007">
    <property type="status" value="NOT_ANNOTATED_CDS"/>
    <property type="molecule type" value="Genomic_DNA"/>
</dbReference>
<evidence type="ECO:0000313" key="5">
    <source>
        <dbReference type="Proteomes" id="UP000594261"/>
    </source>
</evidence>
<dbReference type="Gramene" id="QL07p001807:mrna">
    <property type="protein sequence ID" value="QL07p001807:mrna"/>
    <property type="gene ID" value="QL07p001807"/>
</dbReference>
<organism evidence="4 5">
    <name type="scientific">Quercus lobata</name>
    <name type="common">Valley oak</name>
    <dbReference type="NCBI Taxonomy" id="97700"/>
    <lineage>
        <taxon>Eukaryota</taxon>
        <taxon>Viridiplantae</taxon>
        <taxon>Streptophyta</taxon>
        <taxon>Embryophyta</taxon>
        <taxon>Tracheophyta</taxon>
        <taxon>Spermatophyta</taxon>
        <taxon>Magnoliopsida</taxon>
        <taxon>eudicotyledons</taxon>
        <taxon>Gunneridae</taxon>
        <taxon>Pentapetalae</taxon>
        <taxon>rosids</taxon>
        <taxon>fabids</taxon>
        <taxon>Fagales</taxon>
        <taxon>Fagaceae</taxon>
        <taxon>Quercus</taxon>
    </lineage>
</organism>
<protein>
    <submittedName>
        <fullName evidence="4">Uncharacterized protein</fullName>
    </submittedName>
</protein>
<sequence>MEINLGTIAIDIDFHPSRDLITAGLRDGNVHQYIMSNHKGYWKFMHTLSLAELLDSSIMGMSILATDAETGSAIARLEDAHSAAINRLINLSEAIIASGDDEGCIKVWVTRQRSCCNTFAAHQDYISDMSFASDSLTLLGTRYSSPTITVN</sequence>
<evidence type="ECO:0000313" key="4">
    <source>
        <dbReference type="EnsemblPlants" id="QL07p001807:mrna"/>
    </source>
</evidence>
<reference evidence="4 5" key="1">
    <citation type="journal article" date="2016" name="G3 (Bethesda)">
        <title>First Draft Assembly and Annotation of the Genome of a California Endemic Oak Quercus lobata Nee (Fagaceae).</title>
        <authorList>
            <person name="Sork V.L."/>
            <person name="Fitz-Gibbon S.T."/>
            <person name="Puiu D."/>
            <person name="Crepeau M."/>
            <person name="Gugger P.F."/>
            <person name="Sherman R."/>
            <person name="Stevens K."/>
            <person name="Langley C.H."/>
            <person name="Pellegrini M."/>
            <person name="Salzberg S.L."/>
        </authorList>
    </citation>
    <scope>NUCLEOTIDE SEQUENCE [LARGE SCALE GENOMIC DNA]</scope>
    <source>
        <strain evidence="4 5">cv. SW786</strain>
    </source>
</reference>
<keyword evidence="2" id="KW-0853">WD repeat</keyword>
<reference evidence="4" key="2">
    <citation type="submission" date="2021-01" db="UniProtKB">
        <authorList>
            <consortium name="EnsemblPlants"/>
        </authorList>
    </citation>
    <scope>IDENTIFICATION</scope>
</reference>
<dbReference type="EnsemblPlants" id="QL07p001807:mrna">
    <property type="protein sequence ID" value="QL07p001807:mrna"/>
    <property type="gene ID" value="QL07p001807"/>
</dbReference>
<dbReference type="InParanoid" id="A0A7N2M233"/>
<dbReference type="PANTHER" id="PTHR44019">
    <property type="entry name" value="WD REPEAT-CONTAINING PROTEIN 55"/>
    <property type="match status" value="1"/>
</dbReference>
<evidence type="ECO:0000256" key="2">
    <source>
        <dbReference type="ARBA" id="ARBA00022574"/>
    </source>
</evidence>
<accession>A0A7N2M233</accession>
<dbReference type="AlphaFoldDB" id="A0A7N2M233"/>
<dbReference type="InterPro" id="IPR015943">
    <property type="entry name" value="WD40/YVTN_repeat-like_dom_sf"/>
</dbReference>
<dbReference type="PANTHER" id="PTHR44019:SF20">
    <property type="entry name" value="WD REPEAT-CONTAINING PROTEIN 55"/>
    <property type="match status" value="1"/>
</dbReference>
<keyword evidence="5" id="KW-1185">Reference proteome</keyword>
<dbReference type="Proteomes" id="UP000594261">
    <property type="component" value="Chromosome 7"/>
</dbReference>